<keyword evidence="8" id="KW-0804">Transcription</keyword>
<evidence type="ECO:0000256" key="7">
    <source>
        <dbReference type="ARBA" id="ARBA00023125"/>
    </source>
</evidence>
<dbReference type="Pfam" id="PF13912">
    <property type="entry name" value="zf-C2H2_6"/>
    <property type="match status" value="1"/>
</dbReference>
<evidence type="ECO:0000256" key="2">
    <source>
        <dbReference type="ARBA" id="ARBA00022723"/>
    </source>
</evidence>
<dbReference type="SUPFAM" id="SSF57667">
    <property type="entry name" value="beta-beta-alpha zinc fingers"/>
    <property type="match status" value="5"/>
</dbReference>
<dbReference type="PROSITE" id="PS00028">
    <property type="entry name" value="ZINC_FINGER_C2H2_1"/>
    <property type="match status" value="6"/>
</dbReference>
<keyword evidence="3" id="KW-0677">Repeat</keyword>
<organism evidence="13 14">
    <name type="scientific">Cryptotermes secundus</name>
    <dbReference type="NCBI Taxonomy" id="105785"/>
    <lineage>
        <taxon>Eukaryota</taxon>
        <taxon>Metazoa</taxon>
        <taxon>Ecdysozoa</taxon>
        <taxon>Arthropoda</taxon>
        <taxon>Hexapoda</taxon>
        <taxon>Insecta</taxon>
        <taxon>Pterygota</taxon>
        <taxon>Neoptera</taxon>
        <taxon>Polyneoptera</taxon>
        <taxon>Dictyoptera</taxon>
        <taxon>Blattodea</taxon>
        <taxon>Blattoidea</taxon>
        <taxon>Termitoidae</taxon>
        <taxon>Kalotermitidae</taxon>
        <taxon>Cryptotermitinae</taxon>
        <taxon>Cryptotermes</taxon>
    </lineage>
</organism>
<evidence type="ECO:0000256" key="6">
    <source>
        <dbReference type="ARBA" id="ARBA00023015"/>
    </source>
</evidence>
<evidence type="ECO:0000256" key="5">
    <source>
        <dbReference type="ARBA" id="ARBA00022833"/>
    </source>
</evidence>
<dbReference type="PROSITE" id="PS50157">
    <property type="entry name" value="ZINC_FINGER_C2H2_2"/>
    <property type="match status" value="9"/>
</dbReference>
<dbReference type="GO" id="GO:0005634">
    <property type="term" value="C:nucleus"/>
    <property type="evidence" value="ECO:0007669"/>
    <property type="project" value="UniProtKB-SubCell"/>
</dbReference>
<dbReference type="STRING" id="105785.A0A2J7R9G2"/>
<keyword evidence="6" id="KW-0805">Transcription regulation</keyword>
<evidence type="ECO:0000313" key="14">
    <source>
        <dbReference type="Proteomes" id="UP000235965"/>
    </source>
</evidence>
<feature type="domain" description="C2H2-type" evidence="12">
    <location>
        <begin position="584"/>
        <end position="612"/>
    </location>
</feature>
<dbReference type="GO" id="GO:0003677">
    <property type="term" value="F:DNA binding"/>
    <property type="evidence" value="ECO:0007669"/>
    <property type="project" value="UniProtKB-KW"/>
</dbReference>
<evidence type="ECO:0000256" key="9">
    <source>
        <dbReference type="ARBA" id="ARBA00023242"/>
    </source>
</evidence>
<dbReference type="InParanoid" id="A0A2J7R9G2"/>
<feature type="domain" description="C2H2-type" evidence="12">
    <location>
        <begin position="500"/>
        <end position="528"/>
    </location>
</feature>
<dbReference type="EMBL" id="NEVH01006591">
    <property type="protein sequence ID" value="PNF37466.1"/>
    <property type="molecule type" value="Genomic_DNA"/>
</dbReference>
<comment type="subcellular location">
    <subcellularLocation>
        <location evidence="1">Nucleus</location>
    </subcellularLocation>
</comment>
<gene>
    <name evidence="13" type="ORF">B7P43_G15363</name>
</gene>
<keyword evidence="14" id="KW-1185">Reference proteome</keyword>
<feature type="domain" description="C2H2-type" evidence="12">
    <location>
        <begin position="442"/>
        <end position="469"/>
    </location>
</feature>
<keyword evidence="2" id="KW-0479">Metal-binding</keyword>
<comment type="caution">
    <text evidence="13">The sequence shown here is derived from an EMBL/GenBank/DDBJ whole genome shotgun (WGS) entry which is preliminary data.</text>
</comment>
<feature type="domain" description="C2H2-type" evidence="12">
    <location>
        <begin position="650"/>
        <end position="677"/>
    </location>
</feature>
<dbReference type="FunFam" id="3.30.160.60:FF:002452">
    <property type="entry name" value="zinc finger protein 142 isoform X4"/>
    <property type="match status" value="1"/>
</dbReference>
<evidence type="ECO:0000259" key="12">
    <source>
        <dbReference type="PROSITE" id="PS50157"/>
    </source>
</evidence>
<dbReference type="FunFam" id="3.30.160.60:FF:000072">
    <property type="entry name" value="zinc finger protein 143 isoform X1"/>
    <property type="match status" value="1"/>
</dbReference>
<keyword evidence="4 10" id="KW-0863">Zinc-finger</keyword>
<evidence type="ECO:0000313" key="13">
    <source>
        <dbReference type="EMBL" id="PNF37466.1"/>
    </source>
</evidence>
<evidence type="ECO:0000256" key="10">
    <source>
        <dbReference type="PROSITE-ProRule" id="PRU00042"/>
    </source>
</evidence>
<dbReference type="FunFam" id="3.30.160.60:FF:000032">
    <property type="entry name" value="Krueppel-like factor 4"/>
    <property type="match status" value="1"/>
</dbReference>
<dbReference type="InterPro" id="IPR013087">
    <property type="entry name" value="Znf_C2H2_type"/>
</dbReference>
<dbReference type="PANTHER" id="PTHR24403:SF109">
    <property type="entry name" value="ZINC FINGER PROTEIN 845-LIKE"/>
    <property type="match status" value="1"/>
</dbReference>
<dbReference type="FunFam" id="3.30.160.60:FF:000446">
    <property type="entry name" value="Zinc finger protein"/>
    <property type="match status" value="1"/>
</dbReference>
<feature type="domain" description="C2H2-type" evidence="12">
    <location>
        <begin position="470"/>
        <end position="499"/>
    </location>
</feature>
<keyword evidence="9" id="KW-0539">Nucleus</keyword>
<feature type="domain" description="C2H2-type" evidence="12">
    <location>
        <begin position="386"/>
        <end position="413"/>
    </location>
</feature>
<accession>A0A2J7R9G2</accession>
<dbReference type="PANTHER" id="PTHR24403">
    <property type="entry name" value="ZINC FINGER PROTEIN"/>
    <property type="match status" value="1"/>
</dbReference>
<dbReference type="Gene3D" id="3.30.160.60">
    <property type="entry name" value="Classic Zinc Finger"/>
    <property type="match status" value="7"/>
</dbReference>
<dbReference type="AlphaFoldDB" id="A0A2J7R9G2"/>
<dbReference type="FunFam" id="3.30.160.60:FF:000255">
    <property type="entry name" value="Zinc finger and AT-hook domain containing"/>
    <property type="match status" value="1"/>
</dbReference>
<name>A0A2J7R9G2_9NEOP</name>
<dbReference type="InterPro" id="IPR050688">
    <property type="entry name" value="Zinc_finger/UBP_domain"/>
</dbReference>
<keyword evidence="7" id="KW-0238">DNA-binding</keyword>
<sequence>MNIPISTVGSQVYATKSVSNLSVDNISIQHANRVQFPSAASSQFQSILSTNQEDVHICGGCKQNFSDINFFVEHKHSGCIQNTQKSPSAASTLVGQSTIDYLSTTSSRSGEDSTSPSLGAPIFRVIVDGSNLSLQPGAGNSRHTSSCRGNGDSQILRSRLLGIQNDQQIAVQEQNITTNAGGMQAIVMQQQSRREFQIDEEAVATILANQLASEDGTSAHANMPYSRTAPILVLGNMDSEMIIPQSRESSDLRSMGLPGEAAVVLGLGPEQKQCCSNKPNVDLEGSQPAVNTARKVVSGELKDKLWSQASGKEVTEDQLQLTTPSVPCSVSAGVAGISSPAVGFSIMSRSRVKKRHDCTFDGCGFSTCYLKDLVRHMRRHTGERPFHCETCQRSFTRGDKLQMHLRIHSGVKPHHCDQCDYATIDSGSLRKHMRIHNDERPYKCQICPYRSRDSSQLTVHLRTHTGDNPFVCPYDSCSSAFKTSSDLKRHARMHTGEKPFACEFCDYKCAIKSNLRVHLRLNHTEVKPIPCNSCSHVSASKRTAKEHEKIHADEVLKCGICAYTCISTACMKSHLKIHTQDKPFSCRHCQYTCRQQGNLKAHMKKKHPDFRVPKKGKSASKETVSGKVGPSTRNGPKSLAHSKPFCYKSYRCTSCDAAFVREDSWRSHMRQHKAQETHVSNTVSVTDNGLVSELERCEPQRNVSMLETDNLQDSADLLEEESFMLSLGNQDSGSKEVMKLDQQFQKSKDISSLPESINGCRELREGCEKEGQLVSADEQDTLQPVLVYVQNSSMPEGSIDDSLHSAEILASLNQGAPILLTDRCGQYITVPADHSLVEQLATTLQPGTAYQYVLSSPLDNDTTFIQTASGSDTELASHIDSAVHIPSIIALHMDKQSVVENKN</sequence>
<dbReference type="Proteomes" id="UP000235965">
    <property type="component" value="Unassembled WGS sequence"/>
</dbReference>
<evidence type="ECO:0000256" key="8">
    <source>
        <dbReference type="ARBA" id="ARBA00023163"/>
    </source>
</evidence>
<dbReference type="InterPro" id="IPR036236">
    <property type="entry name" value="Znf_C2H2_sf"/>
</dbReference>
<feature type="domain" description="C2H2-type" evidence="12">
    <location>
        <begin position="556"/>
        <end position="583"/>
    </location>
</feature>
<feature type="domain" description="C2H2-type" evidence="12">
    <location>
        <begin position="356"/>
        <end position="385"/>
    </location>
</feature>
<evidence type="ECO:0000256" key="3">
    <source>
        <dbReference type="ARBA" id="ARBA00022737"/>
    </source>
</evidence>
<feature type="domain" description="C2H2-type" evidence="12">
    <location>
        <begin position="414"/>
        <end position="441"/>
    </location>
</feature>
<evidence type="ECO:0000256" key="11">
    <source>
        <dbReference type="SAM" id="MobiDB-lite"/>
    </source>
</evidence>
<keyword evidence="5" id="KW-0862">Zinc</keyword>
<dbReference type="SMART" id="SM00355">
    <property type="entry name" value="ZnF_C2H2"/>
    <property type="match status" value="10"/>
</dbReference>
<reference evidence="13 14" key="1">
    <citation type="submission" date="2017-12" db="EMBL/GenBank/DDBJ databases">
        <title>Hemimetabolous genomes reveal molecular basis of termite eusociality.</title>
        <authorList>
            <person name="Harrison M.C."/>
            <person name="Jongepier E."/>
            <person name="Robertson H.M."/>
            <person name="Arning N."/>
            <person name="Bitard-Feildel T."/>
            <person name="Chao H."/>
            <person name="Childers C.P."/>
            <person name="Dinh H."/>
            <person name="Doddapaneni H."/>
            <person name="Dugan S."/>
            <person name="Gowin J."/>
            <person name="Greiner C."/>
            <person name="Han Y."/>
            <person name="Hu H."/>
            <person name="Hughes D.S.T."/>
            <person name="Huylmans A.-K."/>
            <person name="Kemena C."/>
            <person name="Kremer L.P.M."/>
            <person name="Lee S.L."/>
            <person name="Lopez-Ezquerra A."/>
            <person name="Mallet L."/>
            <person name="Monroy-Kuhn J.M."/>
            <person name="Moser A."/>
            <person name="Murali S.C."/>
            <person name="Muzny D.M."/>
            <person name="Otani S."/>
            <person name="Piulachs M.-D."/>
            <person name="Poelchau M."/>
            <person name="Qu J."/>
            <person name="Schaub F."/>
            <person name="Wada-Katsumata A."/>
            <person name="Worley K.C."/>
            <person name="Xie Q."/>
            <person name="Ylla G."/>
            <person name="Poulsen M."/>
            <person name="Gibbs R.A."/>
            <person name="Schal C."/>
            <person name="Richards S."/>
            <person name="Belles X."/>
            <person name="Korb J."/>
            <person name="Bornberg-Bauer E."/>
        </authorList>
    </citation>
    <scope>NUCLEOTIDE SEQUENCE [LARGE SCALE GENOMIC DNA]</scope>
    <source>
        <tissue evidence="13">Whole body</tissue>
    </source>
</reference>
<dbReference type="Pfam" id="PF00096">
    <property type="entry name" value="zf-C2H2"/>
    <property type="match status" value="4"/>
</dbReference>
<evidence type="ECO:0000256" key="4">
    <source>
        <dbReference type="ARBA" id="ARBA00022771"/>
    </source>
</evidence>
<dbReference type="GO" id="GO:0008270">
    <property type="term" value="F:zinc ion binding"/>
    <property type="evidence" value="ECO:0007669"/>
    <property type="project" value="UniProtKB-KW"/>
</dbReference>
<feature type="compositionally biased region" description="Basic residues" evidence="11">
    <location>
        <begin position="603"/>
        <end position="618"/>
    </location>
</feature>
<proteinExistence type="predicted"/>
<dbReference type="GO" id="GO:0045944">
    <property type="term" value="P:positive regulation of transcription by RNA polymerase II"/>
    <property type="evidence" value="ECO:0007669"/>
    <property type="project" value="TreeGrafter"/>
</dbReference>
<protein>
    <recommendedName>
        <fullName evidence="12">C2H2-type domain-containing protein</fullName>
    </recommendedName>
</protein>
<feature type="region of interest" description="Disordered" evidence="11">
    <location>
        <begin position="603"/>
        <end position="636"/>
    </location>
</feature>
<dbReference type="OrthoDB" id="6356815at2759"/>
<evidence type="ECO:0000256" key="1">
    <source>
        <dbReference type="ARBA" id="ARBA00004123"/>
    </source>
</evidence>